<dbReference type="GO" id="GO:0012506">
    <property type="term" value="C:vesicle membrane"/>
    <property type="evidence" value="ECO:0007669"/>
    <property type="project" value="TreeGrafter"/>
</dbReference>
<dbReference type="Pfam" id="PF11470">
    <property type="entry name" value="TUG-UBL1"/>
    <property type="match status" value="1"/>
</dbReference>
<dbReference type="OrthoDB" id="440781at2759"/>
<dbReference type="Proteomes" id="UP000799779">
    <property type="component" value="Unassembled WGS sequence"/>
</dbReference>
<feature type="compositionally biased region" description="Polar residues" evidence="1">
    <location>
        <begin position="289"/>
        <end position="304"/>
    </location>
</feature>
<dbReference type="PANTHER" id="PTHR46467:SF1">
    <property type="entry name" value="TETHER CONTAINING UBX DOMAIN FOR GLUT4"/>
    <property type="match status" value="1"/>
</dbReference>
<evidence type="ECO:0000313" key="4">
    <source>
        <dbReference type="Proteomes" id="UP000799779"/>
    </source>
</evidence>
<dbReference type="SUPFAM" id="SSF54236">
    <property type="entry name" value="Ubiquitin-like"/>
    <property type="match status" value="2"/>
</dbReference>
<dbReference type="CDD" id="cd01767">
    <property type="entry name" value="UBX"/>
    <property type="match status" value="1"/>
</dbReference>
<dbReference type="InterPro" id="IPR059238">
    <property type="entry name" value="UBX1_UBXN9"/>
</dbReference>
<feature type="domain" description="UBX" evidence="2">
    <location>
        <begin position="378"/>
        <end position="458"/>
    </location>
</feature>
<feature type="compositionally biased region" description="Polar residues" evidence="1">
    <location>
        <begin position="256"/>
        <end position="267"/>
    </location>
</feature>
<dbReference type="InterPro" id="IPR021569">
    <property type="entry name" value="TUG-UBL1"/>
</dbReference>
<keyword evidence="4" id="KW-1185">Reference proteome</keyword>
<dbReference type="GO" id="GO:0005634">
    <property type="term" value="C:nucleus"/>
    <property type="evidence" value="ECO:0007669"/>
    <property type="project" value="TreeGrafter"/>
</dbReference>
<protein>
    <recommendedName>
        <fullName evidence="2">UBX domain-containing protein</fullName>
    </recommendedName>
</protein>
<dbReference type="InterPro" id="IPR029071">
    <property type="entry name" value="Ubiquitin-like_domsf"/>
</dbReference>
<dbReference type="GO" id="GO:0006886">
    <property type="term" value="P:intracellular protein transport"/>
    <property type="evidence" value="ECO:0007669"/>
    <property type="project" value="TreeGrafter"/>
</dbReference>
<evidence type="ECO:0000259" key="2">
    <source>
        <dbReference type="PROSITE" id="PS50033"/>
    </source>
</evidence>
<name>A0A6A5WWC0_9PLEO</name>
<gene>
    <name evidence="3" type="ORF">P154DRAFT_428683</name>
</gene>
<sequence length="538" mass="58769">MTSHVVVFNASLKTVKIPTTPVTYLTEVRDEACKKFNMRADQFTLKYNNKPVALSQQIRLANLAQGARLELVQASRSPTVISVALQLPVKDKNVRLTEKFASNTSLWEIIRHFESGNRNNYNFTQRGVPDLNGTSGAGRLNYEMPVITVMPGHREQSSFIGLQQTLSQLGFDSGSALLRLSFNNSGIPLEEAMAQITQYFKPEGIPASGTPAESSAQPSSTPELDKPATEALESVAAETTRPDEPNPEPMDVNSKAAVQSNPETTSEPAPPLLGEDSIAQPDKDVVETPTKQASPNPEPSSQTPVSPPPRNIQIYAPPASSTPQAARRGFNDADYEPTIEHAKSHQASLVALTRNQRLPSDKEIAEQEAARLERIAAAAEKGGSLRVRMPDQTILQVDITKSDTADFLYTFVRSFLEYADQPFQLKYLGPKGGQVTLAPSSKSLMQDLRFSGREIVTFVWDENASNEARVARKALAKEWLDKAQALKVEEPVVQEKETSKMGQLLGLGKAEGKRKAGMSAGDKESKLKSILGKGLFKK</sequence>
<dbReference type="EMBL" id="ML977572">
    <property type="protein sequence ID" value="KAF2003385.1"/>
    <property type="molecule type" value="Genomic_DNA"/>
</dbReference>
<evidence type="ECO:0000313" key="3">
    <source>
        <dbReference type="EMBL" id="KAF2003385.1"/>
    </source>
</evidence>
<dbReference type="PROSITE" id="PS50033">
    <property type="entry name" value="UBX"/>
    <property type="match status" value="1"/>
</dbReference>
<dbReference type="GO" id="GO:0005737">
    <property type="term" value="C:cytoplasm"/>
    <property type="evidence" value="ECO:0007669"/>
    <property type="project" value="TreeGrafter"/>
</dbReference>
<dbReference type="InterPro" id="IPR001012">
    <property type="entry name" value="UBX_dom"/>
</dbReference>
<dbReference type="CDD" id="cd17075">
    <property type="entry name" value="UBX1_UBXN9"/>
    <property type="match status" value="1"/>
</dbReference>
<evidence type="ECO:0000256" key="1">
    <source>
        <dbReference type="SAM" id="MobiDB-lite"/>
    </source>
</evidence>
<accession>A0A6A5WWC0</accession>
<reference evidence="3" key="1">
    <citation type="journal article" date="2020" name="Stud. Mycol.">
        <title>101 Dothideomycetes genomes: a test case for predicting lifestyles and emergence of pathogens.</title>
        <authorList>
            <person name="Haridas S."/>
            <person name="Albert R."/>
            <person name="Binder M."/>
            <person name="Bloem J."/>
            <person name="Labutti K."/>
            <person name="Salamov A."/>
            <person name="Andreopoulos B."/>
            <person name="Baker S."/>
            <person name="Barry K."/>
            <person name="Bills G."/>
            <person name="Bluhm B."/>
            <person name="Cannon C."/>
            <person name="Castanera R."/>
            <person name="Culley D."/>
            <person name="Daum C."/>
            <person name="Ezra D."/>
            <person name="Gonzalez J."/>
            <person name="Henrissat B."/>
            <person name="Kuo A."/>
            <person name="Liang C."/>
            <person name="Lipzen A."/>
            <person name="Lutzoni F."/>
            <person name="Magnuson J."/>
            <person name="Mondo S."/>
            <person name="Nolan M."/>
            <person name="Ohm R."/>
            <person name="Pangilinan J."/>
            <person name="Park H.-J."/>
            <person name="Ramirez L."/>
            <person name="Alfaro M."/>
            <person name="Sun H."/>
            <person name="Tritt A."/>
            <person name="Yoshinaga Y."/>
            <person name="Zwiers L.-H."/>
            <person name="Turgeon B."/>
            <person name="Goodwin S."/>
            <person name="Spatafora J."/>
            <person name="Crous P."/>
            <person name="Grigoriev I."/>
        </authorList>
    </citation>
    <scope>NUCLEOTIDE SEQUENCE</scope>
    <source>
        <strain evidence="3">CBS 123094</strain>
    </source>
</reference>
<dbReference type="PANTHER" id="PTHR46467">
    <property type="entry name" value="TETHER CONTAINING UBX DOMAIN FOR GLUT4"/>
    <property type="match status" value="1"/>
</dbReference>
<proteinExistence type="predicted"/>
<dbReference type="AlphaFoldDB" id="A0A6A5WWC0"/>
<dbReference type="Gene3D" id="3.10.20.90">
    <property type="entry name" value="Phosphatidylinositol 3-kinase Catalytic Subunit, Chain A, domain 1"/>
    <property type="match status" value="1"/>
</dbReference>
<dbReference type="CDD" id="cd16105">
    <property type="entry name" value="Ubl_ASPSCR1_like"/>
    <property type="match status" value="1"/>
</dbReference>
<feature type="compositionally biased region" description="Polar residues" evidence="1">
    <location>
        <begin position="211"/>
        <end position="222"/>
    </location>
</feature>
<organism evidence="3 4">
    <name type="scientific">Amniculicola lignicola CBS 123094</name>
    <dbReference type="NCBI Taxonomy" id="1392246"/>
    <lineage>
        <taxon>Eukaryota</taxon>
        <taxon>Fungi</taxon>
        <taxon>Dikarya</taxon>
        <taxon>Ascomycota</taxon>
        <taxon>Pezizomycotina</taxon>
        <taxon>Dothideomycetes</taxon>
        <taxon>Pleosporomycetidae</taxon>
        <taxon>Pleosporales</taxon>
        <taxon>Amniculicolaceae</taxon>
        <taxon>Amniculicola</taxon>
    </lineage>
</organism>
<feature type="region of interest" description="Disordered" evidence="1">
    <location>
        <begin position="202"/>
        <end position="329"/>
    </location>
</feature>